<accession>A2GUD0</accession>
<dbReference type="Proteomes" id="UP000001542">
    <property type="component" value="Unassembled WGS sequence"/>
</dbReference>
<dbReference type="VEuPathDB" id="TrichDB:TVAG_079900"/>
<organism evidence="1 2">
    <name type="scientific">Trichomonas vaginalis (strain ATCC PRA-98 / G3)</name>
    <dbReference type="NCBI Taxonomy" id="412133"/>
    <lineage>
        <taxon>Eukaryota</taxon>
        <taxon>Metamonada</taxon>
        <taxon>Parabasalia</taxon>
        <taxon>Trichomonadida</taxon>
        <taxon>Trichomonadidae</taxon>
        <taxon>Trichomonas</taxon>
    </lineage>
</organism>
<reference evidence="1" key="2">
    <citation type="journal article" date="2007" name="Science">
        <title>Draft genome sequence of the sexually transmitted pathogen Trichomonas vaginalis.</title>
        <authorList>
            <person name="Carlton J.M."/>
            <person name="Hirt R.P."/>
            <person name="Silva J.C."/>
            <person name="Delcher A.L."/>
            <person name="Schatz M."/>
            <person name="Zhao Q."/>
            <person name="Wortman J.R."/>
            <person name="Bidwell S.L."/>
            <person name="Alsmark U.C.M."/>
            <person name="Besteiro S."/>
            <person name="Sicheritz-Ponten T."/>
            <person name="Noel C.J."/>
            <person name="Dacks J.B."/>
            <person name="Foster P.G."/>
            <person name="Simillion C."/>
            <person name="Van de Peer Y."/>
            <person name="Miranda-Saavedra D."/>
            <person name="Barton G.J."/>
            <person name="Westrop G.D."/>
            <person name="Mueller S."/>
            <person name="Dessi D."/>
            <person name="Fiori P.L."/>
            <person name="Ren Q."/>
            <person name="Paulsen I."/>
            <person name="Zhang H."/>
            <person name="Bastida-Corcuera F.D."/>
            <person name="Simoes-Barbosa A."/>
            <person name="Brown M.T."/>
            <person name="Hayes R.D."/>
            <person name="Mukherjee M."/>
            <person name="Okumura C.Y."/>
            <person name="Schneider R."/>
            <person name="Smith A.J."/>
            <person name="Vanacova S."/>
            <person name="Villalvazo M."/>
            <person name="Haas B.J."/>
            <person name="Pertea M."/>
            <person name="Feldblyum T.V."/>
            <person name="Utterback T.R."/>
            <person name="Shu C.L."/>
            <person name="Osoegawa K."/>
            <person name="de Jong P.J."/>
            <person name="Hrdy I."/>
            <person name="Horvathova L."/>
            <person name="Zubacova Z."/>
            <person name="Dolezal P."/>
            <person name="Malik S.B."/>
            <person name="Logsdon J.M. Jr."/>
            <person name="Henze K."/>
            <person name="Gupta A."/>
            <person name="Wang C.C."/>
            <person name="Dunne R.L."/>
            <person name="Upcroft J.A."/>
            <person name="Upcroft P."/>
            <person name="White O."/>
            <person name="Salzberg S.L."/>
            <person name="Tang P."/>
            <person name="Chiu C.-H."/>
            <person name="Lee Y.-S."/>
            <person name="Embley T.M."/>
            <person name="Coombs G.H."/>
            <person name="Mottram J.C."/>
            <person name="Tachezy J."/>
            <person name="Fraser-Liggett C.M."/>
            <person name="Johnson P.J."/>
        </authorList>
    </citation>
    <scope>NUCLEOTIDE SEQUENCE [LARGE SCALE GENOMIC DNA]</scope>
    <source>
        <strain evidence="1">G3</strain>
    </source>
</reference>
<dbReference type="InParanoid" id="A2GUD0"/>
<proteinExistence type="predicted"/>
<protein>
    <recommendedName>
        <fullName evidence="3">Right handed beta helix domain-containing protein</fullName>
    </recommendedName>
</protein>
<evidence type="ECO:0008006" key="3">
    <source>
        <dbReference type="Google" id="ProtNLM"/>
    </source>
</evidence>
<dbReference type="VEuPathDB" id="TrichDB:TVAGG3_0782390"/>
<dbReference type="EMBL" id="DS120340">
    <property type="protein sequence ID" value="EAX79237.1"/>
    <property type="molecule type" value="Genomic_DNA"/>
</dbReference>
<gene>
    <name evidence="1" type="ORF">TVAG_079900</name>
</gene>
<dbReference type="AlphaFoldDB" id="A2GUD0"/>
<evidence type="ECO:0000313" key="1">
    <source>
        <dbReference type="EMBL" id="EAX79237.1"/>
    </source>
</evidence>
<keyword evidence="2" id="KW-1185">Reference proteome</keyword>
<evidence type="ECO:0000313" key="2">
    <source>
        <dbReference type="Proteomes" id="UP000001542"/>
    </source>
</evidence>
<reference evidence="1" key="1">
    <citation type="submission" date="2006-10" db="EMBL/GenBank/DDBJ databases">
        <authorList>
            <person name="Amadeo P."/>
            <person name="Zhao Q."/>
            <person name="Wortman J."/>
            <person name="Fraser-Liggett C."/>
            <person name="Carlton J."/>
        </authorList>
    </citation>
    <scope>NUCLEOTIDE SEQUENCE</scope>
    <source>
        <strain evidence="1">G3</strain>
    </source>
</reference>
<name>A2GUD0_TRIV3</name>
<sequence length="295" mass="33167">MNFCLLHCQLFSWKAIGITHKDNVPKDVWNLYFESENTKITKNRINPDISLSNDELFLFKCMFRGYITSGISFSKNNTKIMHSECFFESCSSNIGAAVYIENCDCSIVQHRFCSHNCTASVQGQHSRCFMKTESTECLNYIDESSACECGKSSGYSLFSHAYGKIRFSSINVSKNIGSFNVALNTRSQNFENLNYSTIESNNASSYRMIGLGNGYTYNFENCNILNNFQESSNFGVIGLEGQLTLNGCSILGDHGKGKIFYINKNSNVTVKNSFYDELTTNDIGCPKVRLAQRSI</sequence>